<name>A0A0F9DB82_9ZZZZ</name>
<comment type="caution">
    <text evidence="1">The sequence shown here is derived from an EMBL/GenBank/DDBJ whole genome shotgun (WGS) entry which is preliminary data.</text>
</comment>
<sequence>LKDGFRNPILVNAGWCAKIRDRGKNVRLPLEMQDDHSKILSCPQNGGSRLYIAQKHNLRIPCIIVDYIDRFPEFKLLETKEDVLEQYIDIPPRVMMLKEDFKIYYLSRTS</sequence>
<accession>A0A0F9DB82</accession>
<dbReference type="EMBL" id="LAZR01029642">
    <property type="protein sequence ID" value="KKL58968.1"/>
    <property type="molecule type" value="Genomic_DNA"/>
</dbReference>
<feature type="non-terminal residue" evidence="1">
    <location>
        <position position="1"/>
    </location>
</feature>
<evidence type="ECO:0000313" key="1">
    <source>
        <dbReference type="EMBL" id="KKL58968.1"/>
    </source>
</evidence>
<proteinExistence type="predicted"/>
<dbReference type="AlphaFoldDB" id="A0A0F9DB82"/>
<gene>
    <name evidence="1" type="ORF">LCGC14_2220070</name>
</gene>
<organism evidence="1">
    <name type="scientific">marine sediment metagenome</name>
    <dbReference type="NCBI Taxonomy" id="412755"/>
    <lineage>
        <taxon>unclassified sequences</taxon>
        <taxon>metagenomes</taxon>
        <taxon>ecological metagenomes</taxon>
    </lineage>
</organism>
<protein>
    <submittedName>
        <fullName evidence="1">Uncharacterized protein</fullName>
    </submittedName>
</protein>
<reference evidence="1" key="1">
    <citation type="journal article" date="2015" name="Nature">
        <title>Complex archaea that bridge the gap between prokaryotes and eukaryotes.</title>
        <authorList>
            <person name="Spang A."/>
            <person name="Saw J.H."/>
            <person name="Jorgensen S.L."/>
            <person name="Zaremba-Niedzwiedzka K."/>
            <person name="Martijn J."/>
            <person name="Lind A.E."/>
            <person name="van Eijk R."/>
            <person name="Schleper C."/>
            <person name="Guy L."/>
            <person name="Ettema T.J."/>
        </authorList>
    </citation>
    <scope>NUCLEOTIDE SEQUENCE</scope>
</reference>